<evidence type="ECO:0000313" key="4">
    <source>
        <dbReference type="Proteomes" id="UP000758155"/>
    </source>
</evidence>
<feature type="signal peptide" evidence="2">
    <location>
        <begin position="1"/>
        <end position="21"/>
    </location>
</feature>
<dbReference type="EMBL" id="SWKV01000057">
    <property type="protein sequence ID" value="KAF3035562.1"/>
    <property type="molecule type" value="Genomic_DNA"/>
</dbReference>
<feature type="region of interest" description="Disordered" evidence="1">
    <location>
        <begin position="143"/>
        <end position="162"/>
    </location>
</feature>
<dbReference type="AlphaFoldDB" id="A0A9P5BYT0"/>
<gene>
    <name evidence="3" type="ORF">E8E12_004715</name>
</gene>
<proteinExistence type="predicted"/>
<dbReference type="Proteomes" id="UP000758155">
    <property type="component" value="Unassembled WGS sequence"/>
</dbReference>
<evidence type="ECO:0000313" key="3">
    <source>
        <dbReference type="EMBL" id="KAF3035562.1"/>
    </source>
</evidence>
<reference evidence="3" key="1">
    <citation type="submission" date="2019-04" db="EMBL/GenBank/DDBJ databases">
        <title>Sequencing of skin fungus with MAO and IRED activity.</title>
        <authorList>
            <person name="Marsaioli A.J."/>
            <person name="Bonatto J.M.C."/>
            <person name="Reis Junior O."/>
        </authorList>
    </citation>
    <scope>NUCLEOTIDE SEQUENCE</scope>
    <source>
        <strain evidence="3">28M1</strain>
    </source>
</reference>
<organism evidence="3 4">
    <name type="scientific">Didymella heteroderae</name>
    <dbReference type="NCBI Taxonomy" id="1769908"/>
    <lineage>
        <taxon>Eukaryota</taxon>
        <taxon>Fungi</taxon>
        <taxon>Dikarya</taxon>
        <taxon>Ascomycota</taxon>
        <taxon>Pezizomycotina</taxon>
        <taxon>Dothideomycetes</taxon>
        <taxon>Pleosporomycetidae</taxon>
        <taxon>Pleosporales</taxon>
        <taxon>Pleosporineae</taxon>
        <taxon>Didymellaceae</taxon>
        <taxon>Didymella</taxon>
    </lineage>
</organism>
<comment type="caution">
    <text evidence="3">The sequence shown here is derived from an EMBL/GenBank/DDBJ whole genome shotgun (WGS) entry which is preliminary data.</text>
</comment>
<sequence>MRHKTPVLLSAFAFLMVVANGLPQAPSGPLPQAGPKVKAEAQSSGEALKITLLMQAQLFAELSAWLAALNNWLRTFPAPPSALFTTTPVPGHLTAVLTPTPTASMVPATLQPGLPSVPESFTHAQPLPEIPSDLIGGEIMGTARPSGTPWLRTSEETKLHGP</sequence>
<keyword evidence="2" id="KW-0732">Signal</keyword>
<evidence type="ECO:0000256" key="1">
    <source>
        <dbReference type="SAM" id="MobiDB-lite"/>
    </source>
</evidence>
<keyword evidence="4" id="KW-1185">Reference proteome</keyword>
<evidence type="ECO:0000256" key="2">
    <source>
        <dbReference type="SAM" id="SignalP"/>
    </source>
</evidence>
<feature type="compositionally biased region" description="Basic and acidic residues" evidence="1">
    <location>
        <begin position="153"/>
        <end position="162"/>
    </location>
</feature>
<name>A0A9P5BYT0_9PLEO</name>
<accession>A0A9P5BYT0</accession>
<feature type="chain" id="PRO_5040137552" evidence="2">
    <location>
        <begin position="22"/>
        <end position="162"/>
    </location>
</feature>
<protein>
    <submittedName>
        <fullName evidence="3">Uncharacterized protein</fullName>
    </submittedName>
</protein>